<keyword evidence="2 4" id="KW-0067">ATP-binding</keyword>
<dbReference type="InterPro" id="IPR003439">
    <property type="entry name" value="ABC_transporter-like_ATP-bd"/>
</dbReference>
<evidence type="ECO:0000256" key="2">
    <source>
        <dbReference type="ARBA" id="ARBA00022840"/>
    </source>
</evidence>
<protein>
    <submittedName>
        <fullName evidence="4">ATP-binding cassette domain-containing protein</fullName>
    </submittedName>
</protein>
<evidence type="ECO:0000313" key="5">
    <source>
        <dbReference type="Proteomes" id="UP000824087"/>
    </source>
</evidence>
<accession>A0A9D1HX34</accession>
<reference evidence="4" key="2">
    <citation type="journal article" date="2021" name="PeerJ">
        <title>Extensive microbial diversity within the chicken gut microbiome revealed by metagenomics and culture.</title>
        <authorList>
            <person name="Gilroy R."/>
            <person name="Ravi A."/>
            <person name="Getino M."/>
            <person name="Pursley I."/>
            <person name="Horton D.L."/>
            <person name="Alikhan N.F."/>
            <person name="Baker D."/>
            <person name="Gharbi K."/>
            <person name="Hall N."/>
            <person name="Watson M."/>
            <person name="Adriaenssens E.M."/>
            <person name="Foster-Nyarko E."/>
            <person name="Jarju S."/>
            <person name="Secka A."/>
            <person name="Antonio M."/>
            <person name="Oren A."/>
            <person name="Chaudhuri R.R."/>
            <person name="La Ragione R."/>
            <person name="Hildebrand F."/>
            <person name="Pallen M.J."/>
        </authorList>
    </citation>
    <scope>NUCLEOTIDE SEQUENCE</scope>
    <source>
        <strain evidence="4">CHK197-8231</strain>
    </source>
</reference>
<dbReference type="PROSITE" id="PS00211">
    <property type="entry name" value="ABC_TRANSPORTER_1"/>
    <property type="match status" value="1"/>
</dbReference>
<name>A0A9D1HX34_9BACT</name>
<organism evidence="4 5">
    <name type="scientific">Candidatus Fimihabitans intestinipullorum</name>
    <dbReference type="NCBI Taxonomy" id="2840820"/>
    <lineage>
        <taxon>Bacteria</taxon>
        <taxon>Bacillati</taxon>
        <taxon>Mycoplasmatota</taxon>
        <taxon>Mycoplasmatota incertae sedis</taxon>
        <taxon>Candidatus Fimihabitans</taxon>
    </lineage>
</organism>
<dbReference type="GO" id="GO:0005524">
    <property type="term" value="F:ATP binding"/>
    <property type="evidence" value="ECO:0007669"/>
    <property type="project" value="UniProtKB-KW"/>
</dbReference>
<dbReference type="AlphaFoldDB" id="A0A9D1HX34"/>
<evidence type="ECO:0000313" key="4">
    <source>
        <dbReference type="EMBL" id="HIU22930.1"/>
    </source>
</evidence>
<evidence type="ECO:0000259" key="3">
    <source>
        <dbReference type="PROSITE" id="PS50893"/>
    </source>
</evidence>
<reference evidence="4" key="1">
    <citation type="submission" date="2020-10" db="EMBL/GenBank/DDBJ databases">
        <authorList>
            <person name="Gilroy R."/>
        </authorList>
    </citation>
    <scope>NUCLEOTIDE SEQUENCE</scope>
    <source>
        <strain evidence="4">CHK197-8231</strain>
    </source>
</reference>
<proteinExistence type="predicted"/>
<comment type="caution">
    <text evidence="4">The sequence shown here is derived from an EMBL/GenBank/DDBJ whole genome shotgun (WGS) entry which is preliminary data.</text>
</comment>
<sequence length="197" mass="21938">MLFVTKGKVYGVFGKSGAGKSTLLSLIAGLEKLSVGDIRCHGESIKTMNRDRYRSNEIGVIFQSYNLLPHLTALENVVLSMDISGKKIQNKEKKALKLLKEVGLNEEKARRKILHLSGGEQQRVSIARALSYDCEIILADEPTGNLDKETEQDILKILVSLAHEKDKCVIIISHSTKVQQKVDEIYHLKNGRLAPSE</sequence>
<dbReference type="PANTHER" id="PTHR42798">
    <property type="entry name" value="LIPOPROTEIN-RELEASING SYSTEM ATP-BINDING PROTEIN LOLD"/>
    <property type="match status" value="1"/>
</dbReference>
<dbReference type="InterPro" id="IPR003593">
    <property type="entry name" value="AAA+_ATPase"/>
</dbReference>
<dbReference type="Pfam" id="PF00005">
    <property type="entry name" value="ABC_tran"/>
    <property type="match status" value="1"/>
</dbReference>
<dbReference type="GO" id="GO:0016887">
    <property type="term" value="F:ATP hydrolysis activity"/>
    <property type="evidence" value="ECO:0007669"/>
    <property type="project" value="InterPro"/>
</dbReference>
<dbReference type="SMART" id="SM00382">
    <property type="entry name" value="AAA"/>
    <property type="match status" value="1"/>
</dbReference>
<dbReference type="EMBL" id="DVML01000027">
    <property type="protein sequence ID" value="HIU22930.1"/>
    <property type="molecule type" value="Genomic_DNA"/>
</dbReference>
<evidence type="ECO:0000256" key="1">
    <source>
        <dbReference type="ARBA" id="ARBA00022741"/>
    </source>
</evidence>
<dbReference type="InterPro" id="IPR027417">
    <property type="entry name" value="P-loop_NTPase"/>
</dbReference>
<dbReference type="PANTHER" id="PTHR42798:SF6">
    <property type="entry name" value="CELL DIVISION ATP-BINDING PROTEIN FTSE"/>
    <property type="match status" value="1"/>
</dbReference>
<gene>
    <name evidence="4" type="ORF">IAD49_05055</name>
</gene>
<dbReference type="SUPFAM" id="SSF52540">
    <property type="entry name" value="P-loop containing nucleoside triphosphate hydrolases"/>
    <property type="match status" value="1"/>
</dbReference>
<keyword evidence="1" id="KW-0547">Nucleotide-binding</keyword>
<dbReference type="InterPro" id="IPR017871">
    <property type="entry name" value="ABC_transporter-like_CS"/>
</dbReference>
<feature type="domain" description="ABC transporter" evidence="3">
    <location>
        <begin position="1"/>
        <end position="197"/>
    </location>
</feature>
<dbReference type="Proteomes" id="UP000824087">
    <property type="component" value="Unassembled WGS sequence"/>
</dbReference>
<dbReference type="Gene3D" id="3.40.50.300">
    <property type="entry name" value="P-loop containing nucleotide triphosphate hydrolases"/>
    <property type="match status" value="1"/>
</dbReference>
<dbReference type="PROSITE" id="PS50893">
    <property type="entry name" value="ABC_TRANSPORTER_2"/>
    <property type="match status" value="1"/>
</dbReference>